<reference evidence="2 4" key="1">
    <citation type="journal article" date="2008" name="Science">
        <title>The Physcomitrella genome reveals evolutionary insights into the conquest of land by plants.</title>
        <authorList>
            <person name="Rensing S."/>
            <person name="Lang D."/>
            <person name="Zimmer A."/>
            <person name="Terry A."/>
            <person name="Salamov A."/>
            <person name="Shapiro H."/>
            <person name="Nishiyama T."/>
            <person name="Perroud P.-F."/>
            <person name="Lindquist E."/>
            <person name="Kamisugi Y."/>
            <person name="Tanahashi T."/>
            <person name="Sakakibara K."/>
            <person name="Fujita T."/>
            <person name="Oishi K."/>
            <person name="Shin-I T."/>
            <person name="Kuroki Y."/>
            <person name="Toyoda A."/>
            <person name="Suzuki Y."/>
            <person name="Hashimoto A."/>
            <person name="Yamaguchi K."/>
            <person name="Sugano A."/>
            <person name="Kohara Y."/>
            <person name="Fujiyama A."/>
            <person name="Anterola A."/>
            <person name="Aoki S."/>
            <person name="Ashton N."/>
            <person name="Barbazuk W.B."/>
            <person name="Barker E."/>
            <person name="Bennetzen J."/>
            <person name="Bezanilla M."/>
            <person name="Blankenship R."/>
            <person name="Cho S.H."/>
            <person name="Dutcher S."/>
            <person name="Estelle M."/>
            <person name="Fawcett J.A."/>
            <person name="Gundlach H."/>
            <person name="Hanada K."/>
            <person name="Heyl A."/>
            <person name="Hicks K.A."/>
            <person name="Hugh J."/>
            <person name="Lohr M."/>
            <person name="Mayer K."/>
            <person name="Melkozernov A."/>
            <person name="Murata T."/>
            <person name="Nelson D."/>
            <person name="Pils B."/>
            <person name="Prigge M."/>
            <person name="Reiss B."/>
            <person name="Renner T."/>
            <person name="Rombauts S."/>
            <person name="Rushton P."/>
            <person name="Sanderfoot A."/>
            <person name="Schween G."/>
            <person name="Shiu S.-H."/>
            <person name="Stueber K."/>
            <person name="Theodoulou F.L."/>
            <person name="Tu H."/>
            <person name="Van de Peer Y."/>
            <person name="Verrier P.J."/>
            <person name="Waters E."/>
            <person name="Wood A."/>
            <person name="Yang L."/>
            <person name="Cove D."/>
            <person name="Cuming A."/>
            <person name="Hasebe M."/>
            <person name="Lucas S."/>
            <person name="Mishler D.B."/>
            <person name="Reski R."/>
            <person name="Grigoriev I."/>
            <person name="Quatrano R.S."/>
            <person name="Boore J.L."/>
        </authorList>
    </citation>
    <scope>NUCLEOTIDE SEQUENCE [LARGE SCALE GENOMIC DNA]</scope>
    <source>
        <strain evidence="3 4">cv. Gransden 2004</strain>
    </source>
</reference>
<protein>
    <submittedName>
        <fullName evidence="2 3">Uncharacterized protein</fullName>
    </submittedName>
</protein>
<feature type="transmembrane region" description="Helical" evidence="1">
    <location>
        <begin position="104"/>
        <end position="128"/>
    </location>
</feature>
<keyword evidence="1" id="KW-0812">Transmembrane</keyword>
<dbReference type="EMBL" id="ABEU02000001">
    <property type="protein sequence ID" value="PNR61804.1"/>
    <property type="molecule type" value="Genomic_DNA"/>
</dbReference>
<keyword evidence="4" id="KW-1185">Reference proteome</keyword>
<evidence type="ECO:0000313" key="4">
    <source>
        <dbReference type="Proteomes" id="UP000006727"/>
    </source>
</evidence>
<sequence length="130" mass="14246">MLCRPSSRTETKASIGSDNAVWLIFSAALCSRQRYQVCCVHDEIPRCPFPLVVVFLFPSHMLFVRLFASIEKGGDCEADWTMAVELCEPTFVSTGGFYQWLPDAFFAVLCFLLSGMSGSLTCSLIAAVGG</sequence>
<gene>
    <name evidence="3" type="primary">LOC112284800</name>
    <name evidence="2" type="ORF">PHYPA_000228</name>
</gene>
<dbReference type="Proteomes" id="UP000006727">
    <property type="component" value="Chromosome 1"/>
</dbReference>
<accession>A0A2K1L726</accession>
<proteinExistence type="predicted"/>
<dbReference type="Gramene" id="Pp3c1_5469V3.1">
    <property type="protein sequence ID" value="Pp3c1_5469V3.1"/>
    <property type="gene ID" value="Pp3c1_5469"/>
</dbReference>
<reference evidence="2 4" key="2">
    <citation type="journal article" date="2018" name="Plant J.">
        <title>The Physcomitrella patens chromosome-scale assembly reveals moss genome structure and evolution.</title>
        <authorList>
            <person name="Lang D."/>
            <person name="Ullrich K.K."/>
            <person name="Murat F."/>
            <person name="Fuchs J."/>
            <person name="Jenkins J."/>
            <person name="Haas F.B."/>
            <person name="Piednoel M."/>
            <person name="Gundlach H."/>
            <person name="Van Bel M."/>
            <person name="Meyberg R."/>
            <person name="Vives C."/>
            <person name="Morata J."/>
            <person name="Symeonidi A."/>
            <person name="Hiss M."/>
            <person name="Muchero W."/>
            <person name="Kamisugi Y."/>
            <person name="Saleh O."/>
            <person name="Blanc G."/>
            <person name="Decker E.L."/>
            <person name="van Gessel N."/>
            <person name="Grimwood J."/>
            <person name="Hayes R.D."/>
            <person name="Graham S.W."/>
            <person name="Gunter L.E."/>
            <person name="McDaniel S.F."/>
            <person name="Hoernstein S.N.W."/>
            <person name="Larsson A."/>
            <person name="Li F.W."/>
            <person name="Perroud P.F."/>
            <person name="Phillips J."/>
            <person name="Ranjan P."/>
            <person name="Rokshar D.S."/>
            <person name="Rothfels C.J."/>
            <person name="Schneider L."/>
            <person name="Shu S."/>
            <person name="Stevenson D.W."/>
            <person name="Thummler F."/>
            <person name="Tillich M."/>
            <person name="Villarreal Aguilar J.C."/>
            <person name="Widiez T."/>
            <person name="Wong G.K."/>
            <person name="Wymore A."/>
            <person name="Zhang Y."/>
            <person name="Zimmer A.D."/>
            <person name="Quatrano R.S."/>
            <person name="Mayer K.F.X."/>
            <person name="Goodstein D."/>
            <person name="Casacuberta J.M."/>
            <person name="Vandepoele K."/>
            <person name="Reski R."/>
            <person name="Cuming A.C."/>
            <person name="Tuskan G.A."/>
            <person name="Maumus F."/>
            <person name="Salse J."/>
            <person name="Schmutz J."/>
            <person name="Rensing S.A."/>
        </authorList>
    </citation>
    <scope>NUCLEOTIDE SEQUENCE [LARGE SCALE GENOMIC DNA]</scope>
    <source>
        <strain evidence="3 4">cv. Gransden 2004</strain>
    </source>
</reference>
<name>A0A2K1L726_PHYPA</name>
<keyword evidence="1" id="KW-0472">Membrane</keyword>
<organism evidence="2">
    <name type="scientific">Physcomitrium patens</name>
    <name type="common">Spreading-leaved earth moss</name>
    <name type="synonym">Physcomitrella patens</name>
    <dbReference type="NCBI Taxonomy" id="3218"/>
    <lineage>
        <taxon>Eukaryota</taxon>
        <taxon>Viridiplantae</taxon>
        <taxon>Streptophyta</taxon>
        <taxon>Embryophyta</taxon>
        <taxon>Bryophyta</taxon>
        <taxon>Bryophytina</taxon>
        <taxon>Bryopsida</taxon>
        <taxon>Funariidae</taxon>
        <taxon>Funariales</taxon>
        <taxon>Funariaceae</taxon>
        <taxon>Physcomitrium</taxon>
    </lineage>
</organism>
<evidence type="ECO:0000256" key="1">
    <source>
        <dbReference type="SAM" id="Phobius"/>
    </source>
</evidence>
<evidence type="ECO:0000313" key="3">
    <source>
        <dbReference type="EnsemblPlants" id="Pp3c1_5469V3.1"/>
    </source>
</evidence>
<keyword evidence="1" id="KW-1133">Transmembrane helix</keyword>
<reference evidence="3" key="3">
    <citation type="submission" date="2020-12" db="UniProtKB">
        <authorList>
            <consortium name="EnsemblPlants"/>
        </authorList>
    </citation>
    <scope>IDENTIFICATION</scope>
</reference>
<dbReference type="PaxDb" id="3218-PP1S45_205V6.1"/>
<evidence type="ECO:0000313" key="2">
    <source>
        <dbReference type="EMBL" id="PNR61804.1"/>
    </source>
</evidence>
<dbReference type="AlphaFoldDB" id="A0A2K1L726"/>
<dbReference type="EnsemblPlants" id="Pp3c1_5469V3.1">
    <property type="protein sequence ID" value="Pp3c1_5469V3.1"/>
    <property type="gene ID" value="Pp3c1_5469"/>
</dbReference>